<accession>A0ABP2X324</accession>
<comment type="caution">
    <text evidence="1">The sequence shown here is derived from an EMBL/GenBank/DDBJ whole genome shotgun (WGS) entry which is preliminary data.</text>
</comment>
<evidence type="ECO:0000313" key="1">
    <source>
        <dbReference type="EMBL" id="EPJ27730.1"/>
    </source>
</evidence>
<organism evidence="1 2">
    <name type="scientific">Chlamydia psittaci 99DC5</name>
    <dbReference type="NCBI Taxonomy" id="1112251"/>
    <lineage>
        <taxon>Bacteria</taxon>
        <taxon>Pseudomonadati</taxon>
        <taxon>Chlamydiota</taxon>
        <taxon>Chlamydiia</taxon>
        <taxon>Chlamydiales</taxon>
        <taxon>Chlamydiaceae</taxon>
        <taxon>Chlamydia/Chlamydophila group</taxon>
        <taxon>Chlamydia</taxon>
    </lineage>
</organism>
<protein>
    <submittedName>
        <fullName evidence="1">Uncharacterized protein</fullName>
    </submittedName>
</protein>
<gene>
    <name evidence="1" type="ORF">CP99DC5_0758</name>
</gene>
<reference evidence="1 2" key="1">
    <citation type="submission" date="2013-04" db="EMBL/GenBank/DDBJ databases">
        <title>Genome sequence of Chlamydia psittaci 99DC5.</title>
        <authorList>
            <person name="Huot-Creasy H."/>
            <person name="McCracken C.L."/>
            <person name="Humphries M."/>
            <person name="Sachse K."/>
            <person name="Laroucau K."/>
            <person name="Bavoil P."/>
            <person name="Myers G.S."/>
        </authorList>
    </citation>
    <scope>NUCLEOTIDE SEQUENCE [LARGE SCALE GENOMIC DNA]</scope>
    <source>
        <strain evidence="1 2">99DC5</strain>
    </source>
</reference>
<dbReference type="Proteomes" id="UP000014627">
    <property type="component" value="Unassembled WGS sequence"/>
</dbReference>
<dbReference type="EMBL" id="ATLC01000051">
    <property type="protein sequence ID" value="EPJ27730.1"/>
    <property type="molecule type" value="Genomic_DNA"/>
</dbReference>
<proteinExistence type="predicted"/>
<sequence length="49" mass="5558">MKKVFYIFCLYGLLPGSTIFSVEKVQKEMENPSPLPTVCPFHSIEEAHA</sequence>
<name>A0ABP2X324_CHLPS</name>
<keyword evidence="2" id="KW-1185">Reference proteome</keyword>
<evidence type="ECO:0000313" key="2">
    <source>
        <dbReference type="Proteomes" id="UP000014627"/>
    </source>
</evidence>